<name>A0A4Z1NUF6_9PEZI</name>
<keyword evidence="2" id="KW-1185">Reference proteome</keyword>
<dbReference type="EMBL" id="SNSC02000014">
    <property type="protein sequence ID" value="TID18222.1"/>
    <property type="molecule type" value="Genomic_DNA"/>
</dbReference>
<dbReference type="AlphaFoldDB" id="A0A4Z1NUF6"/>
<reference evidence="1 2" key="1">
    <citation type="submission" date="2019-04" db="EMBL/GenBank/DDBJ databases">
        <title>High contiguity whole genome sequence and gene annotation resource for two Venturia nashicola isolates.</title>
        <authorList>
            <person name="Prokchorchik M."/>
            <person name="Won K."/>
            <person name="Lee Y."/>
            <person name="Choi E.D."/>
            <person name="Segonzac C."/>
            <person name="Sohn K.H."/>
        </authorList>
    </citation>
    <scope>NUCLEOTIDE SEQUENCE [LARGE SCALE GENOMIC DNA]</scope>
    <source>
        <strain evidence="1 2">PRI2</strain>
    </source>
</reference>
<sequence length="96" mass="10238">MFDSNVSGSAPSSLYQIPSGAQVRYVTYSVKVRCPTADIKKNPAGVALPFCSSTVCDFFLLCANSSKFDSGSENILSLSVLHTTKMGIIFMSTATK</sequence>
<evidence type="ECO:0000313" key="1">
    <source>
        <dbReference type="EMBL" id="TID18222.1"/>
    </source>
</evidence>
<protein>
    <submittedName>
        <fullName evidence="1">Uncharacterized protein</fullName>
    </submittedName>
</protein>
<accession>A0A4Z1NUF6</accession>
<comment type="caution">
    <text evidence="1">The sequence shown here is derived from an EMBL/GenBank/DDBJ whole genome shotgun (WGS) entry which is preliminary data.</text>
</comment>
<gene>
    <name evidence="1" type="ORF">E6O75_ATG06298</name>
</gene>
<organism evidence="1 2">
    <name type="scientific">Venturia nashicola</name>
    <dbReference type="NCBI Taxonomy" id="86259"/>
    <lineage>
        <taxon>Eukaryota</taxon>
        <taxon>Fungi</taxon>
        <taxon>Dikarya</taxon>
        <taxon>Ascomycota</taxon>
        <taxon>Pezizomycotina</taxon>
        <taxon>Dothideomycetes</taxon>
        <taxon>Pleosporomycetidae</taxon>
        <taxon>Venturiales</taxon>
        <taxon>Venturiaceae</taxon>
        <taxon>Venturia</taxon>
    </lineage>
</organism>
<dbReference type="Proteomes" id="UP000298493">
    <property type="component" value="Unassembled WGS sequence"/>
</dbReference>
<proteinExistence type="predicted"/>
<evidence type="ECO:0000313" key="2">
    <source>
        <dbReference type="Proteomes" id="UP000298493"/>
    </source>
</evidence>